<comment type="caution">
    <text evidence="2">The sequence shown here is derived from an EMBL/GenBank/DDBJ whole genome shotgun (WGS) entry which is preliminary data.</text>
</comment>
<dbReference type="AlphaFoldDB" id="A0AAW9GRV9"/>
<accession>A0AAW9GRV9</accession>
<proteinExistence type="predicted"/>
<dbReference type="EC" id="2.-.-.-" evidence="2"/>
<protein>
    <submittedName>
        <fullName evidence="2">GNAT family protein</fullName>
        <ecNumber evidence="2">2.-.-.-</ecNumber>
    </submittedName>
</protein>
<dbReference type="GO" id="GO:0016747">
    <property type="term" value="F:acyltransferase activity, transferring groups other than amino-acyl groups"/>
    <property type="evidence" value="ECO:0007669"/>
    <property type="project" value="InterPro"/>
</dbReference>
<evidence type="ECO:0000313" key="3">
    <source>
        <dbReference type="Proteomes" id="UP001274571"/>
    </source>
</evidence>
<dbReference type="PANTHER" id="PTHR43415:SF3">
    <property type="entry name" value="GNAT-FAMILY ACETYLTRANSFERASE"/>
    <property type="match status" value="1"/>
</dbReference>
<organism evidence="2 3">
    <name type="scientific">Bacillus thuringiensis</name>
    <dbReference type="NCBI Taxonomy" id="1428"/>
    <lineage>
        <taxon>Bacteria</taxon>
        <taxon>Bacillati</taxon>
        <taxon>Bacillota</taxon>
        <taxon>Bacilli</taxon>
        <taxon>Bacillales</taxon>
        <taxon>Bacillaceae</taxon>
        <taxon>Bacillus</taxon>
        <taxon>Bacillus cereus group</taxon>
    </lineage>
</organism>
<dbReference type="Proteomes" id="UP001274571">
    <property type="component" value="Unassembled WGS sequence"/>
</dbReference>
<gene>
    <name evidence="2" type="ORF">SOH20_26095</name>
</gene>
<feature type="domain" description="N-acetyltransferase" evidence="1">
    <location>
        <begin position="8"/>
        <end position="160"/>
    </location>
</feature>
<dbReference type="InterPro" id="IPR016181">
    <property type="entry name" value="Acyl_CoA_acyltransferase"/>
</dbReference>
<dbReference type="RefSeq" id="WP_320483596.1">
    <property type="nucleotide sequence ID" value="NZ_JAXCMD010000010.1"/>
</dbReference>
<dbReference type="PROSITE" id="PS51186">
    <property type="entry name" value="GNAT"/>
    <property type="match status" value="1"/>
</dbReference>
<name>A0AAW9GRV9_BACTU</name>
<dbReference type="Gene3D" id="3.40.630.30">
    <property type="match status" value="1"/>
</dbReference>
<dbReference type="SUPFAM" id="SSF55729">
    <property type="entry name" value="Acyl-CoA N-acyltransferases (Nat)"/>
    <property type="match status" value="1"/>
</dbReference>
<keyword evidence="2" id="KW-0808">Transferase</keyword>
<evidence type="ECO:0000313" key="2">
    <source>
        <dbReference type="EMBL" id="MDY0854341.1"/>
    </source>
</evidence>
<dbReference type="InterPro" id="IPR000182">
    <property type="entry name" value="GNAT_dom"/>
</dbReference>
<reference evidence="2" key="1">
    <citation type="submission" date="2023-11" db="EMBL/GenBank/DDBJ databases">
        <title>Genome Sequence of Bacillus thuringiensis stain BLB 30AF.</title>
        <authorList>
            <person name="Farhat A."/>
        </authorList>
    </citation>
    <scope>NUCLEOTIDE SEQUENCE</scope>
    <source>
        <strain evidence="2">BLB30AF</strain>
    </source>
</reference>
<evidence type="ECO:0000259" key="1">
    <source>
        <dbReference type="PROSITE" id="PS51186"/>
    </source>
</evidence>
<dbReference type="Pfam" id="PF13302">
    <property type="entry name" value="Acetyltransf_3"/>
    <property type="match status" value="1"/>
</dbReference>
<dbReference type="EMBL" id="JAXCMD010000010">
    <property type="protein sequence ID" value="MDY0854341.1"/>
    <property type="molecule type" value="Genomic_DNA"/>
</dbReference>
<sequence length="168" mass="19508">MFQNSFLINLRKTVQDDMDYICDLESDTENSQFIIPWSKVKHLDSLTDDNILHLIIEGKNKNHVGYIILAGLINPNQSLELMRITISSKGEGYGNEAFKLIKDWTFNEFKANRLWLDVKVNNTHAIHLYKKQGFTVEGTLRECLKSNNGYESLHMMSLLKREYTGYIC</sequence>
<dbReference type="PANTHER" id="PTHR43415">
    <property type="entry name" value="SPERMIDINE N(1)-ACETYLTRANSFERASE"/>
    <property type="match status" value="1"/>
</dbReference>